<evidence type="ECO:0000259" key="3">
    <source>
        <dbReference type="Pfam" id="PF12892"/>
    </source>
</evidence>
<organism evidence="5 6">
    <name type="scientific">Ruminococcus hominis</name>
    <dbReference type="NCBI Taxonomy" id="2763065"/>
    <lineage>
        <taxon>Bacteria</taxon>
        <taxon>Bacillati</taxon>
        <taxon>Bacillota</taxon>
        <taxon>Clostridia</taxon>
        <taxon>Eubacteriales</taxon>
        <taxon>Oscillospiraceae</taxon>
        <taxon>Ruminococcus</taxon>
    </lineage>
</organism>
<evidence type="ECO:0000259" key="4">
    <source>
        <dbReference type="Pfam" id="PF24547"/>
    </source>
</evidence>
<dbReference type="EMBL" id="JACOPE010000001">
    <property type="protein sequence ID" value="MBC5683919.1"/>
    <property type="molecule type" value="Genomic_DNA"/>
</dbReference>
<protein>
    <recommendedName>
        <fullName evidence="7">Streptococcal pilin isopeptide linker domain-containing protein</fullName>
    </recommendedName>
</protein>
<dbReference type="InterPro" id="IPR022464">
    <property type="entry name" value="Strep_pil_isopept_link"/>
</dbReference>
<dbReference type="Pfam" id="PF24547">
    <property type="entry name" value="DUF7601"/>
    <property type="match status" value="1"/>
</dbReference>
<sequence>MKRNNWKSMVGCTVATMTICIGATALAADTNVFIGNGAVNGSKNQPSVNDVAGDASNVPETVAQITKELKLAEGITIPRATFHFTADKITEDAPEAEIESVSYSAEDSKGDLSEGVYKINKAGKITFGEFPHAGEYQYHVQETADTYNTASSEVMTYSTESYTMHVYVINTENGGTEVEKITASNTAGDKVSEMNFENIYIKNNASLTISKTTAGKNADRTKDFAFTLTFTKSGTATDDTYEGMIGNEKVEFKAGEAKTFELHDGEKIVFTNIPAGTRYAVTETGTAYYTPSVEVVENGDKTVHTKAVKGQSLSSAEAGATNLVGEGNNSADFTNTFDDVPITGVILENLPFTILIGAAAVLLAMGTFVKRFKKEK</sequence>
<dbReference type="Pfam" id="PF12892">
    <property type="entry name" value="FctA"/>
    <property type="match status" value="1"/>
</dbReference>
<name>A0ABR7G906_9FIRM</name>
<feature type="signal peptide" evidence="2">
    <location>
        <begin position="1"/>
        <end position="27"/>
    </location>
</feature>
<evidence type="ECO:0008006" key="7">
    <source>
        <dbReference type="Google" id="ProtNLM"/>
    </source>
</evidence>
<evidence type="ECO:0000313" key="6">
    <source>
        <dbReference type="Proteomes" id="UP000631576"/>
    </source>
</evidence>
<keyword evidence="2" id="KW-0732">Signal</keyword>
<keyword evidence="1" id="KW-0812">Transmembrane</keyword>
<dbReference type="Gene3D" id="2.60.40.3050">
    <property type="match status" value="1"/>
</dbReference>
<proteinExistence type="predicted"/>
<keyword evidence="1" id="KW-0472">Membrane</keyword>
<evidence type="ECO:0000256" key="2">
    <source>
        <dbReference type="SAM" id="SignalP"/>
    </source>
</evidence>
<feature type="transmembrane region" description="Helical" evidence="1">
    <location>
        <begin position="350"/>
        <end position="369"/>
    </location>
</feature>
<dbReference type="RefSeq" id="WP_186865193.1">
    <property type="nucleotide sequence ID" value="NZ_JACOPE010000001.1"/>
</dbReference>
<keyword evidence="1" id="KW-1133">Transmembrane helix</keyword>
<feature type="domain" description="DUF7601" evidence="4">
    <location>
        <begin position="206"/>
        <end position="306"/>
    </location>
</feature>
<keyword evidence="6" id="KW-1185">Reference proteome</keyword>
<evidence type="ECO:0000256" key="1">
    <source>
        <dbReference type="SAM" id="Phobius"/>
    </source>
</evidence>
<reference evidence="5 6" key="1">
    <citation type="submission" date="2020-08" db="EMBL/GenBank/DDBJ databases">
        <title>Genome public.</title>
        <authorList>
            <person name="Liu C."/>
            <person name="Sun Q."/>
        </authorList>
    </citation>
    <scope>NUCLEOTIDE SEQUENCE [LARGE SCALE GENOMIC DNA]</scope>
    <source>
        <strain evidence="5 6">NSJ-13</strain>
    </source>
</reference>
<evidence type="ECO:0000313" key="5">
    <source>
        <dbReference type="EMBL" id="MBC5683919.1"/>
    </source>
</evidence>
<feature type="chain" id="PRO_5047248886" description="Streptococcal pilin isopeptide linker domain-containing protein" evidence="2">
    <location>
        <begin position="28"/>
        <end position="376"/>
    </location>
</feature>
<comment type="caution">
    <text evidence="5">The sequence shown here is derived from an EMBL/GenBank/DDBJ whole genome shotgun (WGS) entry which is preliminary data.</text>
</comment>
<dbReference type="Proteomes" id="UP000631576">
    <property type="component" value="Unassembled WGS sequence"/>
</dbReference>
<dbReference type="InterPro" id="IPR055382">
    <property type="entry name" value="DUF7601"/>
</dbReference>
<dbReference type="InterPro" id="IPR038174">
    <property type="entry name" value="Strep_pil_link_sf"/>
</dbReference>
<accession>A0ABR7G906</accession>
<gene>
    <name evidence="5" type="ORF">H8S40_10125</name>
</gene>
<feature type="domain" description="Streptococcal pilin isopeptide linkage" evidence="3">
    <location>
        <begin position="65"/>
        <end position="200"/>
    </location>
</feature>
<dbReference type="Gene3D" id="2.60.40.1140">
    <property type="entry name" value="Collagen-binding surface protein Cna, B-type domain"/>
    <property type="match status" value="1"/>
</dbReference>